<dbReference type="AlphaFoldDB" id="A0A8T1VP05"/>
<organism evidence="1 2">
    <name type="scientific">Phytophthora pseudosyringae</name>
    <dbReference type="NCBI Taxonomy" id="221518"/>
    <lineage>
        <taxon>Eukaryota</taxon>
        <taxon>Sar</taxon>
        <taxon>Stramenopiles</taxon>
        <taxon>Oomycota</taxon>
        <taxon>Peronosporomycetes</taxon>
        <taxon>Peronosporales</taxon>
        <taxon>Peronosporaceae</taxon>
        <taxon>Phytophthora</taxon>
    </lineage>
</organism>
<keyword evidence="2" id="KW-1185">Reference proteome</keyword>
<proteinExistence type="predicted"/>
<gene>
    <name evidence="1" type="ORF">PHYPSEUDO_005419</name>
</gene>
<dbReference type="Proteomes" id="UP000694044">
    <property type="component" value="Unassembled WGS sequence"/>
</dbReference>
<name>A0A8T1VP05_9STRA</name>
<evidence type="ECO:0000313" key="1">
    <source>
        <dbReference type="EMBL" id="KAG7381948.1"/>
    </source>
</evidence>
<reference evidence="1" key="1">
    <citation type="submission" date="2021-02" db="EMBL/GenBank/DDBJ databases">
        <authorList>
            <person name="Palmer J.M."/>
        </authorList>
    </citation>
    <scope>NUCLEOTIDE SEQUENCE</scope>
    <source>
        <strain evidence="1">SCRP734</strain>
    </source>
</reference>
<protein>
    <submittedName>
        <fullName evidence="1">Uncharacterized protein</fullName>
    </submittedName>
</protein>
<sequence>MFVEDVFTLVGENVPDRDLQRLRTHLEAVWERDAVALWWPSLRLALGERLKPTSDAGRRMPDVGLPLTPSDIISGSQTKRRARMEACALDSRITDDQGGLSRSYTPQYKSHATFLIGVKRTPQIDPRRHAVATPCCPRPGGPPGLLPFRATEVVPGGGKGLHSP</sequence>
<comment type="caution">
    <text evidence="1">The sequence shown here is derived from an EMBL/GenBank/DDBJ whole genome shotgun (WGS) entry which is preliminary data.</text>
</comment>
<evidence type="ECO:0000313" key="2">
    <source>
        <dbReference type="Proteomes" id="UP000694044"/>
    </source>
</evidence>
<accession>A0A8T1VP05</accession>
<dbReference type="EMBL" id="JAGDFM010000225">
    <property type="protein sequence ID" value="KAG7381948.1"/>
    <property type="molecule type" value="Genomic_DNA"/>
</dbReference>